<evidence type="ECO:0000313" key="2">
    <source>
        <dbReference type="EMBL" id="MRX52662.1"/>
    </source>
</evidence>
<dbReference type="EMBL" id="WKKF01000001">
    <property type="protein sequence ID" value="MRX52662.1"/>
    <property type="molecule type" value="Genomic_DNA"/>
</dbReference>
<dbReference type="Proteomes" id="UP000441585">
    <property type="component" value="Unassembled WGS sequence"/>
</dbReference>
<dbReference type="AlphaFoldDB" id="A0A6I2M5K3"/>
<comment type="caution">
    <text evidence="2">The sequence shown here is derived from an EMBL/GenBank/DDBJ whole genome shotgun (WGS) entry which is preliminary data.</text>
</comment>
<evidence type="ECO:0008006" key="4">
    <source>
        <dbReference type="Google" id="ProtNLM"/>
    </source>
</evidence>
<name>A0A6I2M5K3_9BACI</name>
<organism evidence="2 3">
    <name type="scientific">Metabacillus idriensis</name>
    <dbReference type="NCBI Taxonomy" id="324768"/>
    <lineage>
        <taxon>Bacteria</taxon>
        <taxon>Bacillati</taxon>
        <taxon>Bacillota</taxon>
        <taxon>Bacilli</taxon>
        <taxon>Bacillales</taxon>
        <taxon>Bacillaceae</taxon>
        <taxon>Metabacillus</taxon>
    </lineage>
</organism>
<reference evidence="2 3" key="1">
    <citation type="submission" date="2019-11" db="EMBL/GenBank/DDBJ databases">
        <title>Bacillus idriensis genome.</title>
        <authorList>
            <person name="Konopka E.N."/>
            <person name="Newman J.D."/>
        </authorList>
    </citation>
    <scope>NUCLEOTIDE SEQUENCE [LARGE SCALE GENOMIC DNA]</scope>
    <source>
        <strain evidence="2 3">DSM 19097</strain>
    </source>
</reference>
<proteinExistence type="predicted"/>
<sequence length="152" mass="16545">MVKRNKRNPAEAVKGKRENVEIFIVSAKDQTVLLGPDSMVGKSLPLDSIKKAREKENDWQIETWPNGKSYVTGYAISNGYKDNSGLGWTVIARQAEDTAFASASELQQFIMLLGITSAFIFAVIGWFAAGRIAEPLGTISAAAHSLRKGNSI</sequence>
<keyword evidence="1" id="KW-1133">Transmembrane helix</keyword>
<accession>A0A6I2M5K3</accession>
<keyword evidence="1" id="KW-0472">Membrane</keyword>
<dbReference type="Gene3D" id="6.10.340.10">
    <property type="match status" value="1"/>
</dbReference>
<feature type="transmembrane region" description="Helical" evidence="1">
    <location>
        <begin position="109"/>
        <end position="129"/>
    </location>
</feature>
<keyword evidence="3" id="KW-1185">Reference proteome</keyword>
<keyword evidence="1" id="KW-0812">Transmembrane</keyword>
<evidence type="ECO:0000313" key="3">
    <source>
        <dbReference type="Proteomes" id="UP000441585"/>
    </source>
</evidence>
<evidence type="ECO:0000256" key="1">
    <source>
        <dbReference type="SAM" id="Phobius"/>
    </source>
</evidence>
<dbReference type="RefSeq" id="WP_154317883.1">
    <property type="nucleotide sequence ID" value="NZ_CAJGAA010000001.1"/>
</dbReference>
<gene>
    <name evidence="2" type="ORF">GJU41_01645</name>
</gene>
<protein>
    <recommendedName>
        <fullName evidence="4">HAMP domain-containing protein</fullName>
    </recommendedName>
</protein>